<dbReference type="Pfam" id="PF09753">
    <property type="entry name" value="Use1"/>
    <property type="match status" value="1"/>
</dbReference>
<comment type="caution">
    <text evidence="11">The sequence shown here is derived from an EMBL/GenBank/DDBJ whole genome shotgun (WGS) entry which is preliminary data.</text>
</comment>
<comment type="subcellular location">
    <subcellularLocation>
        <location evidence="1">Endoplasmic reticulum membrane</location>
        <topology evidence="1">Single-pass type IV membrane protein</topology>
    </subcellularLocation>
</comment>
<accession>A0A9P8T3Y9</accession>
<evidence type="ECO:0000256" key="7">
    <source>
        <dbReference type="ARBA" id="ARBA00022927"/>
    </source>
</evidence>
<keyword evidence="7" id="KW-0653">Protein transport</keyword>
<evidence type="ECO:0000256" key="6">
    <source>
        <dbReference type="ARBA" id="ARBA00022892"/>
    </source>
</evidence>
<evidence type="ECO:0000313" key="11">
    <source>
        <dbReference type="EMBL" id="KAH3664296.1"/>
    </source>
</evidence>
<keyword evidence="4 10" id="KW-0812">Transmembrane</keyword>
<dbReference type="PANTHER" id="PTHR13050">
    <property type="entry name" value="USE1-LIKE PROTEIN"/>
    <property type="match status" value="1"/>
</dbReference>
<evidence type="ECO:0000313" key="12">
    <source>
        <dbReference type="Proteomes" id="UP000769157"/>
    </source>
</evidence>
<dbReference type="GO" id="GO:0006890">
    <property type="term" value="P:retrograde vesicle-mediated transport, Golgi to endoplasmic reticulum"/>
    <property type="evidence" value="ECO:0007669"/>
    <property type="project" value="TreeGrafter"/>
</dbReference>
<dbReference type="EMBL" id="JAEUBE010000327">
    <property type="protein sequence ID" value="KAH3664296.1"/>
    <property type="molecule type" value="Genomic_DNA"/>
</dbReference>
<evidence type="ECO:0000256" key="8">
    <source>
        <dbReference type="ARBA" id="ARBA00022989"/>
    </source>
</evidence>
<dbReference type="PANTHER" id="PTHR13050:SF7">
    <property type="entry name" value="VESICLE TRANSPORT PROTEIN USE1"/>
    <property type="match status" value="1"/>
</dbReference>
<dbReference type="OrthoDB" id="4008582at2759"/>
<dbReference type="Proteomes" id="UP000769157">
    <property type="component" value="Unassembled WGS sequence"/>
</dbReference>
<dbReference type="InterPro" id="IPR019150">
    <property type="entry name" value="Vesicle_transport_protein_Use1"/>
</dbReference>
<dbReference type="RefSeq" id="XP_046060568.1">
    <property type="nucleotide sequence ID" value="XM_046205749.1"/>
</dbReference>
<keyword evidence="3" id="KW-0813">Transport</keyword>
<evidence type="ECO:0000256" key="3">
    <source>
        <dbReference type="ARBA" id="ARBA00022448"/>
    </source>
</evidence>
<organism evidence="11 12">
    <name type="scientific">Ogataea philodendri</name>
    <dbReference type="NCBI Taxonomy" id="1378263"/>
    <lineage>
        <taxon>Eukaryota</taxon>
        <taxon>Fungi</taxon>
        <taxon>Dikarya</taxon>
        <taxon>Ascomycota</taxon>
        <taxon>Saccharomycotina</taxon>
        <taxon>Pichiomycetes</taxon>
        <taxon>Pichiales</taxon>
        <taxon>Pichiaceae</taxon>
        <taxon>Ogataea</taxon>
    </lineage>
</organism>
<comment type="similarity">
    <text evidence="2">Belongs to the USE1 family.</text>
</comment>
<keyword evidence="12" id="KW-1185">Reference proteome</keyword>
<feature type="transmembrane region" description="Helical" evidence="10">
    <location>
        <begin position="221"/>
        <end position="242"/>
    </location>
</feature>
<keyword evidence="6" id="KW-0931">ER-Golgi transport</keyword>
<keyword evidence="8 10" id="KW-1133">Transmembrane helix</keyword>
<keyword evidence="9 10" id="KW-0472">Membrane</keyword>
<evidence type="ECO:0000256" key="10">
    <source>
        <dbReference type="SAM" id="Phobius"/>
    </source>
</evidence>
<gene>
    <name evidence="11" type="ORF">OGAPHI_004648</name>
</gene>
<name>A0A9P8T3Y9_9ASCO</name>
<sequence length="249" mass="28665">MSASIHALISRTREDAAHIKVHCDDESDLVPTYLETMKLVTNLSLVRKQLCIDGVIKNDDISKEFHEVFKSLLDMKFELEYEIEKQQSASSFVPGSVDTEDTVLHRDSISTLQLKSTDEDEPIEALRKRLLSTRDLPSELDALPSAQIQNEQHESFQKELIDSLPSMVSSLKDQAFQFQHMLKQDATILKEASENFESSRGIFEKVNGTLSKYHREGKLGIWFYIRVILFVFLTFAFFLFLIRLIPARY</sequence>
<dbReference type="GO" id="GO:0031201">
    <property type="term" value="C:SNARE complex"/>
    <property type="evidence" value="ECO:0007669"/>
    <property type="project" value="TreeGrafter"/>
</dbReference>
<dbReference type="GO" id="GO:0005789">
    <property type="term" value="C:endoplasmic reticulum membrane"/>
    <property type="evidence" value="ECO:0007669"/>
    <property type="project" value="UniProtKB-SubCell"/>
</dbReference>
<evidence type="ECO:0000256" key="1">
    <source>
        <dbReference type="ARBA" id="ARBA00004163"/>
    </source>
</evidence>
<reference evidence="11" key="1">
    <citation type="journal article" date="2021" name="Open Biol.">
        <title>Shared evolutionary footprints suggest mitochondrial oxidative damage underlies multiple complex I losses in fungi.</title>
        <authorList>
            <person name="Schikora-Tamarit M.A."/>
            <person name="Marcet-Houben M."/>
            <person name="Nosek J."/>
            <person name="Gabaldon T."/>
        </authorList>
    </citation>
    <scope>NUCLEOTIDE SEQUENCE</scope>
    <source>
        <strain evidence="11">CBS6075</strain>
    </source>
</reference>
<protein>
    <submittedName>
        <fullName evidence="11">Uncharacterized protein</fullName>
    </submittedName>
</protein>
<dbReference type="GO" id="GO:0015031">
    <property type="term" value="P:protein transport"/>
    <property type="evidence" value="ECO:0007669"/>
    <property type="project" value="UniProtKB-KW"/>
</dbReference>
<dbReference type="AlphaFoldDB" id="A0A9P8T3Y9"/>
<evidence type="ECO:0000256" key="9">
    <source>
        <dbReference type="ARBA" id="ARBA00023136"/>
    </source>
</evidence>
<evidence type="ECO:0000256" key="5">
    <source>
        <dbReference type="ARBA" id="ARBA00022824"/>
    </source>
</evidence>
<proteinExistence type="inferred from homology"/>
<reference evidence="11" key="2">
    <citation type="submission" date="2021-01" db="EMBL/GenBank/DDBJ databases">
        <authorList>
            <person name="Schikora-Tamarit M.A."/>
        </authorList>
    </citation>
    <scope>NUCLEOTIDE SEQUENCE</scope>
    <source>
        <strain evidence="11">CBS6075</strain>
    </source>
</reference>
<dbReference type="GeneID" id="70236613"/>
<keyword evidence="5" id="KW-0256">Endoplasmic reticulum</keyword>
<dbReference type="GO" id="GO:0005484">
    <property type="term" value="F:SNAP receptor activity"/>
    <property type="evidence" value="ECO:0007669"/>
    <property type="project" value="TreeGrafter"/>
</dbReference>
<evidence type="ECO:0000256" key="4">
    <source>
        <dbReference type="ARBA" id="ARBA00022692"/>
    </source>
</evidence>
<evidence type="ECO:0000256" key="2">
    <source>
        <dbReference type="ARBA" id="ARBA00007891"/>
    </source>
</evidence>